<comment type="subunit">
    <text evidence="5">The Tat system comprises two distinct complexes: a TatABC complex, containing multiple copies of TatA, TatB and TatC subunits, and a separate TatA complex, containing only TatA subunits. Substrates initially bind to the TatABC complex, which probably triggers association of the separate TatA complex to form the active translocon.</text>
</comment>
<feature type="transmembrane region" description="Helical" evidence="5">
    <location>
        <begin position="83"/>
        <end position="104"/>
    </location>
</feature>
<evidence type="ECO:0000313" key="7">
    <source>
        <dbReference type="Proteomes" id="UP000197468"/>
    </source>
</evidence>
<reference evidence="6 7" key="1">
    <citation type="journal article" date="2008" name="Int. J. Syst. Evol. Microbiol.">
        <title>Description of Roseateles aquatilis sp. nov. and Roseateles terrae sp. nov., in the class Betaproteobacteria, and emended description of the genus Roseateles.</title>
        <authorList>
            <person name="Gomila M."/>
            <person name="Bowien B."/>
            <person name="Falsen E."/>
            <person name="Moore E.R."/>
            <person name="Lalucat J."/>
        </authorList>
    </citation>
    <scope>NUCLEOTIDE SEQUENCE [LARGE SCALE GENOMIC DNA]</scope>
    <source>
        <strain evidence="6 7">CCUG 48205</strain>
    </source>
</reference>
<comment type="subcellular location">
    <subcellularLocation>
        <location evidence="5">Cell membrane</location>
        <topology evidence="5">Multi-pass membrane protein</topology>
    </subcellularLocation>
    <subcellularLocation>
        <location evidence="1">Membrane</location>
        <topology evidence="1">Multi-pass membrane protein</topology>
    </subcellularLocation>
</comment>
<dbReference type="Proteomes" id="UP000197468">
    <property type="component" value="Unassembled WGS sequence"/>
</dbReference>
<dbReference type="PRINTS" id="PR01840">
    <property type="entry name" value="TATCFAMILY"/>
</dbReference>
<evidence type="ECO:0000313" key="6">
    <source>
        <dbReference type="EMBL" id="OWQ93674.1"/>
    </source>
</evidence>
<feature type="transmembrane region" description="Helical" evidence="5">
    <location>
        <begin position="116"/>
        <end position="143"/>
    </location>
</feature>
<dbReference type="HAMAP" id="MF_00902">
    <property type="entry name" value="TatC"/>
    <property type="match status" value="1"/>
</dbReference>
<dbReference type="GO" id="GO:0043953">
    <property type="term" value="P:protein transport by the Tat complex"/>
    <property type="evidence" value="ECO:0007669"/>
    <property type="project" value="UniProtKB-UniRule"/>
</dbReference>
<organism evidence="6 7">
    <name type="scientific">Roseateles aquatilis</name>
    <dbReference type="NCBI Taxonomy" id="431061"/>
    <lineage>
        <taxon>Bacteria</taxon>
        <taxon>Pseudomonadati</taxon>
        <taxon>Pseudomonadota</taxon>
        <taxon>Betaproteobacteria</taxon>
        <taxon>Burkholderiales</taxon>
        <taxon>Sphaerotilaceae</taxon>
        <taxon>Roseateles</taxon>
    </lineage>
</organism>
<keyword evidence="2 5" id="KW-0812">Transmembrane</keyword>
<evidence type="ECO:0000256" key="2">
    <source>
        <dbReference type="ARBA" id="ARBA00022692"/>
    </source>
</evidence>
<dbReference type="PANTHER" id="PTHR30371:SF0">
    <property type="entry name" value="SEC-INDEPENDENT PROTEIN TRANSLOCASE PROTEIN TATC, CHLOROPLASTIC-RELATED"/>
    <property type="match status" value="1"/>
</dbReference>
<dbReference type="NCBIfam" id="TIGR00945">
    <property type="entry name" value="tatC"/>
    <property type="match status" value="1"/>
</dbReference>
<comment type="function">
    <text evidence="5">Part of the twin-arginine translocation (Tat) system that transports large folded proteins containing a characteristic twin-arginine motif in their signal peptide across membranes. Together with TatB, TatC is part of a receptor directly interacting with Tat signal peptides.</text>
</comment>
<dbReference type="PANTHER" id="PTHR30371">
    <property type="entry name" value="SEC-INDEPENDENT PROTEIN TRANSLOCASE PROTEIN TATC"/>
    <property type="match status" value="1"/>
</dbReference>
<evidence type="ECO:0000256" key="4">
    <source>
        <dbReference type="ARBA" id="ARBA00023136"/>
    </source>
</evidence>
<protein>
    <recommendedName>
        <fullName evidence="5">Sec-independent protein translocase protein TatC</fullName>
    </recommendedName>
</protein>
<comment type="similarity">
    <text evidence="5">Belongs to the TatC family.</text>
</comment>
<comment type="caution">
    <text evidence="6">The sequence shown here is derived from an EMBL/GenBank/DDBJ whole genome shotgun (WGS) entry which is preliminary data.</text>
</comment>
<dbReference type="OrthoDB" id="9777044at2"/>
<dbReference type="InterPro" id="IPR002033">
    <property type="entry name" value="TatC"/>
</dbReference>
<keyword evidence="5" id="KW-0653">Protein transport</keyword>
<feature type="transmembrane region" description="Helical" evidence="5">
    <location>
        <begin position="27"/>
        <end position="46"/>
    </location>
</feature>
<name>A0A246JLZ3_9BURK</name>
<dbReference type="GO" id="GO:0065002">
    <property type="term" value="P:intracellular protein transmembrane transport"/>
    <property type="evidence" value="ECO:0007669"/>
    <property type="project" value="TreeGrafter"/>
</dbReference>
<feature type="transmembrane region" description="Helical" evidence="5">
    <location>
        <begin position="201"/>
        <end position="219"/>
    </location>
</feature>
<dbReference type="AlphaFoldDB" id="A0A246JLZ3"/>
<keyword evidence="5" id="KW-0811">Translocation</keyword>
<keyword evidence="5" id="KW-0813">Transport</keyword>
<evidence type="ECO:0000256" key="1">
    <source>
        <dbReference type="ARBA" id="ARBA00004141"/>
    </source>
</evidence>
<keyword evidence="5" id="KW-1003">Cell membrane</keyword>
<sequence>MSSPKEDELAGTEQPFVSHLMELRDRLIRAMLAVGVAFGLLCFWPGPGGLFDLLAVPLVSHLPQGSSMIATNVLSPFLVPLKITLLAAFLLALPVVLYQVWAFVAPGLYSHEKRLVMPLVVSSTLLFFSGVAFCYFFVFGKVFTFIQSFAPKSITAAPDIEAYLGFVMNMFIAFGAAFEVPVVVVVLARMGLVTVTQLKQFRGYFIVLAFVIAAVITPPDIVSQLALAIPMCLLYEVGLWAANAFARYTRSPDAEAQAEAEKRGGTTP</sequence>
<dbReference type="Pfam" id="PF00902">
    <property type="entry name" value="TatC"/>
    <property type="match status" value="1"/>
</dbReference>
<dbReference type="RefSeq" id="WP_088382821.1">
    <property type="nucleotide sequence ID" value="NZ_NIOF01000001.1"/>
</dbReference>
<dbReference type="GO" id="GO:0033281">
    <property type="term" value="C:TAT protein transport complex"/>
    <property type="evidence" value="ECO:0007669"/>
    <property type="project" value="UniProtKB-UniRule"/>
</dbReference>
<accession>A0A246JLZ3</accession>
<gene>
    <name evidence="5 6" type="primary">tatC</name>
    <name evidence="6" type="ORF">CDN99_04240</name>
</gene>
<proteinExistence type="inferred from homology"/>
<feature type="transmembrane region" description="Helical" evidence="5">
    <location>
        <begin position="163"/>
        <end position="189"/>
    </location>
</feature>
<keyword evidence="4 5" id="KW-0472">Membrane</keyword>
<feature type="transmembrane region" description="Helical" evidence="5">
    <location>
        <begin position="225"/>
        <end position="246"/>
    </location>
</feature>
<keyword evidence="7" id="KW-1185">Reference proteome</keyword>
<dbReference type="GO" id="GO:0009977">
    <property type="term" value="F:proton motive force dependent protein transmembrane transporter activity"/>
    <property type="evidence" value="ECO:0007669"/>
    <property type="project" value="TreeGrafter"/>
</dbReference>
<keyword evidence="3 5" id="KW-1133">Transmembrane helix</keyword>
<evidence type="ECO:0000256" key="3">
    <source>
        <dbReference type="ARBA" id="ARBA00022989"/>
    </source>
</evidence>
<evidence type="ECO:0000256" key="5">
    <source>
        <dbReference type="HAMAP-Rule" id="MF_00902"/>
    </source>
</evidence>
<dbReference type="EMBL" id="NIOF01000001">
    <property type="protein sequence ID" value="OWQ93674.1"/>
    <property type="molecule type" value="Genomic_DNA"/>
</dbReference>